<sequence>MSTQNILLASAILVSFICSWTTVPVVGLSPNKKDDSTNNQSTTTSINFSNKHDGKYLNYVRLLDGQCFNCSTYKCTTHKANMGGSEWCIMLFPDALAHCDSDADCGGYTMTTARWFHEQYDKNGQVAVHLTKAGEKTFNCSFTEWSSYEKQNTIRDTPVVYGKTTCPAANNFNYVFDSTSTGKNDDQVYSCQNHPQNQDDTNVNCILLMSEGITHCNSDDQCQGFAINTDPDWQKKYSKNGMQAVQLFGQGAISASNEMWRIFKKQV</sequence>
<keyword evidence="1" id="KW-0732">Signal</keyword>
<evidence type="ECO:0000256" key="1">
    <source>
        <dbReference type="SAM" id="SignalP"/>
    </source>
</evidence>
<comment type="caution">
    <text evidence="2">The sequence shown here is derived from an EMBL/GenBank/DDBJ whole genome shotgun (WGS) entry which is preliminary data.</text>
</comment>
<organism evidence="2 5">
    <name type="scientific">Adineta ricciae</name>
    <name type="common">Rotifer</name>
    <dbReference type="NCBI Taxonomy" id="249248"/>
    <lineage>
        <taxon>Eukaryota</taxon>
        <taxon>Metazoa</taxon>
        <taxon>Spiralia</taxon>
        <taxon>Gnathifera</taxon>
        <taxon>Rotifera</taxon>
        <taxon>Eurotatoria</taxon>
        <taxon>Bdelloidea</taxon>
        <taxon>Adinetida</taxon>
        <taxon>Adinetidae</taxon>
        <taxon>Adineta</taxon>
    </lineage>
</organism>
<keyword evidence="4" id="KW-1185">Reference proteome</keyword>
<dbReference type="OrthoDB" id="9970447at2759"/>
<evidence type="ECO:0000313" key="2">
    <source>
        <dbReference type="EMBL" id="CAF1165574.1"/>
    </source>
</evidence>
<dbReference type="AlphaFoldDB" id="A0A814TTC1"/>
<evidence type="ECO:0000313" key="5">
    <source>
        <dbReference type="Proteomes" id="UP000663852"/>
    </source>
</evidence>
<protein>
    <submittedName>
        <fullName evidence="2">Uncharacterized protein</fullName>
    </submittedName>
</protein>
<dbReference type="Proteomes" id="UP000663828">
    <property type="component" value="Unassembled WGS sequence"/>
</dbReference>
<proteinExistence type="predicted"/>
<evidence type="ECO:0000313" key="4">
    <source>
        <dbReference type="Proteomes" id="UP000663828"/>
    </source>
</evidence>
<dbReference type="EMBL" id="CAJNOR010003587">
    <property type="protein sequence ID" value="CAF1428203.1"/>
    <property type="molecule type" value="Genomic_DNA"/>
</dbReference>
<name>A0A814TTC1_ADIRI</name>
<reference evidence="2" key="1">
    <citation type="submission" date="2021-02" db="EMBL/GenBank/DDBJ databases">
        <authorList>
            <person name="Nowell W R."/>
        </authorList>
    </citation>
    <scope>NUCLEOTIDE SEQUENCE</scope>
</reference>
<evidence type="ECO:0000313" key="3">
    <source>
        <dbReference type="EMBL" id="CAF1428203.1"/>
    </source>
</evidence>
<dbReference type="EMBL" id="CAJNOJ010000127">
    <property type="protein sequence ID" value="CAF1165574.1"/>
    <property type="molecule type" value="Genomic_DNA"/>
</dbReference>
<accession>A0A814TTC1</accession>
<gene>
    <name evidence="2" type="ORF">EDS130_LOCUS23395</name>
    <name evidence="3" type="ORF">XAT740_LOCUS35625</name>
</gene>
<dbReference type="Proteomes" id="UP000663852">
    <property type="component" value="Unassembled WGS sequence"/>
</dbReference>
<feature type="chain" id="PRO_5036410869" evidence="1">
    <location>
        <begin position="28"/>
        <end position="267"/>
    </location>
</feature>
<feature type="signal peptide" evidence="1">
    <location>
        <begin position="1"/>
        <end position="27"/>
    </location>
</feature>